<evidence type="ECO:0000259" key="5">
    <source>
        <dbReference type="SMART" id="SM00849"/>
    </source>
</evidence>
<name>A0ABT4TQX6_9ACTN</name>
<dbReference type="Proteomes" id="UP001165685">
    <property type="component" value="Unassembled WGS sequence"/>
</dbReference>
<reference evidence="6" key="1">
    <citation type="submission" date="2023-01" db="EMBL/GenBank/DDBJ databases">
        <title>Draft genome sequence of Nocardiopsis sp. LSu2-4 isolated from halophytes.</title>
        <authorList>
            <person name="Duangmal K."/>
            <person name="Chantavorakit T."/>
        </authorList>
    </citation>
    <scope>NUCLEOTIDE SEQUENCE</scope>
    <source>
        <strain evidence="6">LSu2-4</strain>
    </source>
</reference>
<dbReference type="RefSeq" id="WP_270679401.1">
    <property type="nucleotide sequence ID" value="NZ_JAQFWP010000040.1"/>
</dbReference>
<comment type="similarity">
    <text evidence="1">Belongs to the metallo-beta-lactamase superfamily.</text>
</comment>
<evidence type="ECO:0000256" key="2">
    <source>
        <dbReference type="ARBA" id="ARBA00022723"/>
    </source>
</evidence>
<evidence type="ECO:0000313" key="6">
    <source>
        <dbReference type="EMBL" id="MDA2806765.1"/>
    </source>
</evidence>
<dbReference type="Pfam" id="PF00753">
    <property type="entry name" value="Lactamase_B"/>
    <property type="match status" value="1"/>
</dbReference>
<dbReference type="PANTHER" id="PTHR42978:SF3">
    <property type="entry name" value="BLR3078 PROTEIN"/>
    <property type="match status" value="1"/>
</dbReference>
<organism evidence="6 7">
    <name type="scientific">Nocardiopsis suaedae</name>
    <dbReference type="NCBI Taxonomy" id="3018444"/>
    <lineage>
        <taxon>Bacteria</taxon>
        <taxon>Bacillati</taxon>
        <taxon>Actinomycetota</taxon>
        <taxon>Actinomycetes</taxon>
        <taxon>Streptosporangiales</taxon>
        <taxon>Nocardiopsidaceae</taxon>
        <taxon>Nocardiopsis</taxon>
    </lineage>
</organism>
<dbReference type="PANTHER" id="PTHR42978">
    <property type="entry name" value="QUORUM-QUENCHING LACTONASE YTNP-RELATED-RELATED"/>
    <property type="match status" value="1"/>
</dbReference>
<comment type="caution">
    <text evidence="6">The sequence shown here is derived from an EMBL/GenBank/DDBJ whole genome shotgun (WGS) entry which is preliminary data.</text>
</comment>
<keyword evidence="3" id="KW-0378">Hydrolase</keyword>
<dbReference type="InterPro" id="IPR036866">
    <property type="entry name" value="RibonucZ/Hydroxyglut_hydro"/>
</dbReference>
<proteinExistence type="inferred from homology"/>
<dbReference type="SMART" id="SM00849">
    <property type="entry name" value="Lactamase_B"/>
    <property type="match status" value="1"/>
</dbReference>
<evidence type="ECO:0000313" key="7">
    <source>
        <dbReference type="Proteomes" id="UP001165685"/>
    </source>
</evidence>
<evidence type="ECO:0000256" key="4">
    <source>
        <dbReference type="ARBA" id="ARBA00022833"/>
    </source>
</evidence>
<dbReference type="InterPro" id="IPR001279">
    <property type="entry name" value="Metallo-B-lactamas"/>
</dbReference>
<evidence type="ECO:0000256" key="1">
    <source>
        <dbReference type="ARBA" id="ARBA00007749"/>
    </source>
</evidence>
<accession>A0ABT4TQX6</accession>
<dbReference type="InterPro" id="IPR051013">
    <property type="entry name" value="MBL_superfamily_lactonases"/>
</dbReference>
<dbReference type="Gene3D" id="3.60.15.10">
    <property type="entry name" value="Ribonuclease Z/Hydroxyacylglutathione hydrolase-like"/>
    <property type="match status" value="1"/>
</dbReference>
<keyword evidence="4" id="KW-0862">Zinc</keyword>
<dbReference type="CDD" id="cd07742">
    <property type="entry name" value="metallo-hydrolase-like_MBL-fold"/>
    <property type="match status" value="1"/>
</dbReference>
<sequence>MRIHHINTGSMLLLEPADTGLPPARAVCHSLLLETDADGLVLVETGLGLNDVRHPERTLDPGWRQAVEPVLDPRETAVHRVRALGHDPADVRHIVLTHLDVDHAGGLPDFPAATVHVLQEELHAARAEAPDPRYRPAHLAHGPRWSTYPADGGQDWFGLPGARELRGLPPDILLVPLPGHSRGHAGVAVRKGRGWLLHAGDAFFYHRELAARDPHGHPLLDLVQEGAQVDEKARKATREALRGLAGEHGGGVEVVCAHDPWTLRRLTAG</sequence>
<evidence type="ECO:0000256" key="3">
    <source>
        <dbReference type="ARBA" id="ARBA00022801"/>
    </source>
</evidence>
<gene>
    <name evidence="6" type="ORF">O4U47_19815</name>
</gene>
<protein>
    <submittedName>
        <fullName evidence="6">MBL fold metallo-hydrolase</fullName>
    </submittedName>
</protein>
<feature type="domain" description="Metallo-beta-lactamase" evidence="5">
    <location>
        <begin position="27"/>
        <end position="258"/>
    </location>
</feature>
<keyword evidence="7" id="KW-1185">Reference proteome</keyword>
<dbReference type="EMBL" id="JAQFWP010000040">
    <property type="protein sequence ID" value="MDA2806765.1"/>
    <property type="molecule type" value="Genomic_DNA"/>
</dbReference>
<keyword evidence="2" id="KW-0479">Metal-binding</keyword>
<dbReference type="SUPFAM" id="SSF56281">
    <property type="entry name" value="Metallo-hydrolase/oxidoreductase"/>
    <property type="match status" value="1"/>
</dbReference>